<dbReference type="EMBL" id="CAJPIZ010000312">
    <property type="protein sequence ID" value="CAG2101121.1"/>
    <property type="molecule type" value="Genomic_DNA"/>
</dbReference>
<feature type="domain" description="C2H2-type" evidence="10">
    <location>
        <begin position="575"/>
        <end position="599"/>
    </location>
</feature>
<evidence type="ECO:0000313" key="11">
    <source>
        <dbReference type="EMBL" id="CAD7620691.1"/>
    </source>
</evidence>
<feature type="compositionally biased region" description="Basic residues" evidence="9">
    <location>
        <begin position="421"/>
        <end position="434"/>
    </location>
</feature>
<feature type="domain" description="C2H2-type" evidence="10">
    <location>
        <begin position="309"/>
        <end position="338"/>
    </location>
</feature>
<feature type="domain" description="C2H2-type" evidence="10">
    <location>
        <begin position="184"/>
        <end position="213"/>
    </location>
</feature>
<keyword evidence="12" id="KW-1185">Reference proteome</keyword>
<feature type="domain" description="C2H2-type" evidence="10">
    <location>
        <begin position="124"/>
        <end position="148"/>
    </location>
</feature>
<feature type="region of interest" description="Disordered" evidence="9">
    <location>
        <begin position="1"/>
        <end position="42"/>
    </location>
</feature>
<evidence type="ECO:0000256" key="3">
    <source>
        <dbReference type="ARBA" id="ARBA00022771"/>
    </source>
</evidence>
<accession>A0A7R9PUE5</accession>
<dbReference type="GO" id="GO:0006357">
    <property type="term" value="P:regulation of transcription by RNA polymerase II"/>
    <property type="evidence" value="ECO:0007669"/>
    <property type="project" value="TreeGrafter"/>
</dbReference>
<evidence type="ECO:0000256" key="6">
    <source>
        <dbReference type="ARBA" id="ARBA00023163"/>
    </source>
</evidence>
<organism evidence="11">
    <name type="scientific">Medioppia subpectinata</name>
    <dbReference type="NCBI Taxonomy" id="1979941"/>
    <lineage>
        <taxon>Eukaryota</taxon>
        <taxon>Metazoa</taxon>
        <taxon>Ecdysozoa</taxon>
        <taxon>Arthropoda</taxon>
        <taxon>Chelicerata</taxon>
        <taxon>Arachnida</taxon>
        <taxon>Acari</taxon>
        <taxon>Acariformes</taxon>
        <taxon>Sarcoptiformes</taxon>
        <taxon>Oribatida</taxon>
        <taxon>Brachypylina</taxon>
        <taxon>Oppioidea</taxon>
        <taxon>Oppiidae</taxon>
        <taxon>Medioppia</taxon>
    </lineage>
</organism>
<sequence length="884" mass="103539">MNKKRRTTKRHKSVVKTEPKVLSEYLTQNKTESEKSVKSTTDSPKCAENEFQKCLETEDESYGPKKWYVCGYNGCERRFRRPGYLAKHRLLSGHSEDSETSMVECLRFKSSERMKCFDLTTNLFNCPLNDCHKSFSEEKQFYQHMCRHDLKPRFKCEYEGCDKIYTTRDSLATHLLIHKNVKSFKCHYKSCNYEAICQRYLNLHLVSHSTDRPLLECPVNGCKKTFKYSGGLDLHSRSHQSEPTFKCGFGCNEMFYKPYQRRKHETDVHNKRPITIYPAKKQRCDWPGCEYIGTYLNGHKRVHTGERPHRCLWPDCGKSYKNGERLKDHMNMHNNVRPYVCQWPGCEYTTTGASYLFNHKKIITANDIHIITASDFQLKSTSNDQQLRRRGSDDISGDMKTIIDINNEDMNAIEMSDQMRTQKRPKNKRQKSKKTINNLNEKSNECYLQKKRRTTKRQKSVVKTEPKVLSEYLTQNKTESEKSLNSTTNPSKCAKNKSQKNFKFENKSYKPIVSSNKSYVCGHKGCRRRFQRPGNLTKHRLSSGHTEDNEPSMTDCLRFNESERMKCFDLITNAYNCPLNDCHKSFKTVKLFSQHMFRHDLKPRFKCEYEGCDKVYVRPEGLAMHLLIHKNVKSFKCHYKGCNYEAVCQQYLKFHLSTHSTDRPLLQCPVNGCKKTFMGQKGLDLHLRTHQSEPTFKCGVDGCLEMFFTSTQKLNHKVAVHNKKPYKTKPPQKRRCDWPGCEYFGFALASHKRVHTGERPYPCLWPDCGKSYKSKLRLREHMNMHNNVRPYVCQWPGCEYTTTGSAYMFNHKKRRHSYPNITTSVTISKTTSSYGIFKINDKNLNQFKFNSIHCLLGDAFRITRVVLTDLMIAEKLTLWFANPE</sequence>
<feature type="domain" description="C2H2-type" evidence="10">
    <location>
        <begin position="605"/>
        <end position="634"/>
    </location>
</feature>
<evidence type="ECO:0000313" key="12">
    <source>
        <dbReference type="Proteomes" id="UP000759131"/>
    </source>
</evidence>
<evidence type="ECO:0000256" key="9">
    <source>
        <dbReference type="SAM" id="MobiDB-lite"/>
    </source>
</evidence>
<keyword evidence="6" id="KW-0804">Transcription</keyword>
<dbReference type="GO" id="GO:0008270">
    <property type="term" value="F:zinc ion binding"/>
    <property type="evidence" value="ECO:0007669"/>
    <property type="project" value="UniProtKB-KW"/>
</dbReference>
<dbReference type="InterPro" id="IPR051061">
    <property type="entry name" value="Zinc_finger_trans_reg"/>
</dbReference>
<dbReference type="SUPFAM" id="SSF57667">
    <property type="entry name" value="beta-beta-alpha zinc fingers"/>
    <property type="match status" value="6"/>
</dbReference>
<keyword evidence="7" id="KW-0539">Nucleus</keyword>
<evidence type="ECO:0000259" key="10">
    <source>
        <dbReference type="PROSITE" id="PS50157"/>
    </source>
</evidence>
<dbReference type="Proteomes" id="UP000759131">
    <property type="component" value="Unassembled WGS sequence"/>
</dbReference>
<name>A0A7R9PUE5_9ACAR</name>
<dbReference type="FunFam" id="3.30.160.60:FF:002343">
    <property type="entry name" value="Zinc finger protein 33A"/>
    <property type="match status" value="1"/>
</dbReference>
<keyword evidence="4" id="KW-0862">Zinc</keyword>
<keyword evidence="5" id="KW-0805">Transcription regulation</keyword>
<feature type="domain" description="C2H2-type" evidence="10">
    <location>
        <begin position="68"/>
        <end position="99"/>
    </location>
</feature>
<reference evidence="11" key="1">
    <citation type="submission" date="2020-11" db="EMBL/GenBank/DDBJ databases">
        <authorList>
            <person name="Tran Van P."/>
        </authorList>
    </citation>
    <scope>NUCLEOTIDE SEQUENCE</scope>
</reference>
<dbReference type="Gene3D" id="3.30.160.60">
    <property type="entry name" value="Classic Zinc Finger"/>
    <property type="match status" value="7"/>
</dbReference>
<dbReference type="Pfam" id="PF00096">
    <property type="entry name" value="zf-C2H2"/>
    <property type="match status" value="2"/>
</dbReference>
<proteinExistence type="predicted"/>
<feature type="domain" description="C2H2-type" evidence="10">
    <location>
        <begin position="666"/>
        <end position="695"/>
    </location>
</feature>
<dbReference type="EMBL" id="OC854887">
    <property type="protein sequence ID" value="CAD7620691.1"/>
    <property type="molecule type" value="Genomic_DNA"/>
</dbReference>
<feature type="region of interest" description="Disordered" evidence="9">
    <location>
        <begin position="416"/>
        <end position="445"/>
    </location>
</feature>
<feature type="region of interest" description="Disordered" evidence="9">
    <location>
        <begin position="473"/>
        <end position="498"/>
    </location>
</feature>
<keyword evidence="3 8" id="KW-0863">Zinc-finger</keyword>
<feature type="compositionally biased region" description="Basic residues" evidence="9">
    <location>
        <begin position="1"/>
        <end position="14"/>
    </location>
</feature>
<comment type="subcellular location">
    <subcellularLocation>
        <location evidence="1">Nucleus</location>
    </subcellularLocation>
</comment>
<feature type="compositionally biased region" description="Polar residues" evidence="9">
    <location>
        <begin position="473"/>
        <end position="491"/>
    </location>
</feature>
<evidence type="ECO:0000256" key="4">
    <source>
        <dbReference type="ARBA" id="ARBA00022833"/>
    </source>
</evidence>
<dbReference type="PROSITE" id="PS00028">
    <property type="entry name" value="ZINC_FINGER_C2H2_1"/>
    <property type="match status" value="12"/>
</dbReference>
<feature type="domain" description="C2H2-type" evidence="10">
    <location>
        <begin position="215"/>
        <end position="244"/>
    </location>
</feature>
<feature type="domain" description="C2H2-type" evidence="10">
    <location>
        <begin position="761"/>
        <end position="790"/>
    </location>
</feature>
<evidence type="ECO:0000256" key="5">
    <source>
        <dbReference type="ARBA" id="ARBA00023015"/>
    </source>
</evidence>
<dbReference type="PANTHER" id="PTHR46179">
    <property type="entry name" value="ZINC FINGER PROTEIN"/>
    <property type="match status" value="1"/>
</dbReference>
<feature type="domain" description="C2H2-type" evidence="10">
    <location>
        <begin position="635"/>
        <end position="664"/>
    </location>
</feature>
<keyword evidence="2" id="KW-0479">Metal-binding</keyword>
<dbReference type="AlphaFoldDB" id="A0A7R9PUE5"/>
<dbReference type="InterPro" id="IPR036236">
    <property type="entry name" value="Znf_C2H2_sf"/>
</dbReference>
<dbReference type="PROSITE" id="PS50157">
    <property type="entry name" value="ZINC_FINGER_C2H2_2"/>
    <property type="match status" value="12"/>
</dbReference>
<feature type="domain" description="C2H2-type" evidence="10">
    <location>
        <begin position="519"/>
        <end position="550"/>
    </location>
</feature>
<evidence type="ECO:0000256" key="8">
    <source>
        <dbReference type="PROSITE-ProRule" id="PRU00042"/>
    </source>
</evidence>
<feature type="domain" description="C2H2-type" evidence="10">
    <location>
        <begin position="154"/>
        <end position="183"/>
    </location>
</feature>
<evidence type="ECO:0000256" key="2">
    <source>
        <dbReference type="ARBA" id="ARBA00022723"/>
    </source>
</evidence>
<dbReference type="GO" id="GO:0005634">
    <property type="term" value="C:nucleus"/>
    <property type="evidence" value="ECO:0007669"/>
    <property type="project" value="UniProtKB-SubCell"/>
</dbReference>
<dbReference type="PANTHER" id="PTHR46179:SF13">
    <property type="entry name" value="C2H2-TYPE DOMAIN-CONTAINING PROTEIN"/>
    <property type="match status" value="1"/>
</dbReference>
<dbReference type="InterPro" id="IPR013087">
    <property type="entry name" value="Znf_C2H2_type"/>
</dbReference>
<evidence type="ECO:0000256" key="1">
    <source>
        <dbReference type="ARBA" id="ARBA00004123"/>
    </source>
</evidence>
<dbReference type="OrthoDB" id="427030at2759"/>
<protein>
    <recommendedName>
        <fullName evidence="10">C2H2-type domain-containing protein</fullName>
    </recommendedName>
</protein>
<gene>
    <name evidence="11" type="ORF">OSB1V03_LOCUS1172</name>
</gene>
<evidence type="ECO:0000256" key="7">
    <source>
        <dbReference type="ARBA" id="ARBA00023242"/>
    </source>
</evidence>
<dbReference type="SMART" id="SM00355">
    <property type="entry name" value="ZnF_C2H2"/>
    <property type="match status" value="18"/>
</dbReference>